<comment type="caution">
    <text evidence="3">The sequence shown here is derived from an EMBL/GenBank/DDBJ whole genome shotgun (WGS) entry which is preliminary data.</text>
</comment>
<evidence type="ECO:0000256" key="1">
    <source>
        <dbReference type="ARBA" id="ARBA00022679"/>
    </source>
</evidence>
<feature type="domain" description="Methyltransferase" evidence="2">
    <location>
        <begin position="64"/>
        <end position="163"/>
    </location>
</feature>
<dbReference type="InterPro" id="IPR041698">
    <property type="entry name" value="Methyltransf_25"/>
</dbReference>
<gene>
    <name evidence="3" type="ORF">POF45_03970</name>
</gene>
<protein>
    <submittedName>
        <fullName evidence="3">Methyltransferase domain-containing protein</fullName>
    </submittedName>
</protein>
<dbReference type="InterPro" id="IPR029063">
    <property type="entry name" value="SAM-dependent_MTases_sf"/>
</dbReference>
<keyword evidence="4" id="KW-1185">Reference proteome</keyword>
<reference evidence="3 4" key="1">
    <citation type="submission" date="2023-02" db="EMBL/GenBank/DDBJ databases">
        <title>Pseudomonas chrutzelriedensis sp. nov., a potently antifungal strain isolated from moss.</title>
        <authorList>
            <person name="Schnyder A."/>
            <person name="Kalawong R."/>
            <person name="Eberl L."/>
            <person name="Agnoli K."/>
        </authorList>
    </citation>
    <scope>NUCLEOTIDE SEQUENCE [LARGE SCALE GENOMIC DNA]</scope>
    <source>
        <strain evidence="3 4">681</strain>
    </source>
</reference>
<dbReference type="CDD" id="cd02440">
    <property type="entry name" value="AdoMet_MTases"/>
    <property type="match status" value="1"/>
</dbReference>
<dbReference type="GO" id="GO:0032259">
    <property type="term" value="P:methylation"/>
    <property type="evidence" value="ECO:0007669"/>
    <property type="project" value="UniProtKB-KW"/>
</dbReference>
<dbReference type="EMBL" id="JARBWL010000001">
    <property type="protein sequence ID" value="MDI2590591.1"/>
    <property type="molecule type" value="Genomic_DNA"/>
</dbReference>
<dbReference type="Proteomes" id="UP001159100">
    <property type="component" value="Unassembled WGS sequence"/>
</dbReference>
<dbReference type="Pfam" id="PF13649">
    <property type="entry name" value="Methyltransf_25"/>
    <property type="match status" value="1"/>
</dbReference>
<dbReference type="Gene3D" id="3.40.50.150">
    <property type="entry name" value="Vaccinia Virus protein VP39"/>
    <property type="match status" value="1"/>
</dbReference>
<keyword evidence="3" id="KW-0489">Methyltransferase</keyword>
<evidence type="ECO:0000313" key="4">
    <source>
        <dbReference type="Proteomes" id="UP001159100"/>
    </source>
</evidence>
<name>A0ABT6QI79_9PSED</name>
<dbReference type="PANTHER" id="PTHR43861">
    <property type="entry name" value="TRANS-ACONITATE 2-METHYLTRANSFERASE-RELATED"/>
    <property type="match status" value="1"/>
</dbReference>
<organism evidence="3 4">
    <name type="scientific">Pseudomonas fungipugnans</name>
    <dbReference type="NCBI Taxonomy" id="3024217"/>
    <lineage>
        <taxon>Bacteria</taxon>
        <taxon>Pseudomonadati</taxon>
        <taxon>Pseudomonadota</taxon>
        <taxon>Gammaproteobacteria</taxon>
        <taxon>Pseudomonadales</taxon>
        <taxon>Pseudomonadaceae</taxon>
        <taxon>Pseudomonas</taxon>
    </lineage>
</organism>
<sequence>MKLLSVDQRQASTYLEISRECLVSKYEHYNTTSINYDKTRTAVGVEIVLGYLARLNKPAPLMTVLDAGCGTGNYALELARAGMSVVCADYSEGMLAQCKQKIESHGFANAVWKQCDLSLYVSEGQVYDAVMCNQSLHHLDPADDFKAVKHFLGEATKSLKEGGVILINTITHQQLENGVWWGKLIEKAVERMKPRFIEYEPLQAFLRTIGFEITDRVVNIDSIIQQSGYFDPNALTSLEFRQGDSHFALLSEQELDEVLGRIEQMIREGSAEDYIAKRDQLRQQIGQFTYYVIRKIGE</sequence>
<dbReference type="SUPFAM" id="SSF53335">
    <property type="entry name" value="S-adenosyl-L-methionine-dependent methyltransferases"/>
    <property type="match status" value="1"/>
</dbReference>
<keyword evidence="1" id="KW-0808">Transferase</keyword>
<dbReference type="GO" id="GO:0008168">
    <property type="term" value="F:methyltransferase activity"/>
    <property type="evidence" value="ECO:0007669"/>
    <property type="project" value="UniProtKB-KW"/>
</dbReference>
<proteinExistence type="predicted"/>
<dbReference type="RefSeq" id="WP_282315999.1">
    <property type="nucleotide sequence ID" value="NZ_JARBWL010000001.1"/>
</dbReference>
<evidence type="ECO:0000313" key="3">
    <source>
        <dbReference type="EMBL" id="MDI2590591.1"/>
    </source>
</evidence>
<accession>A0ABT6QI79</accession>
<evidence type="ECO:0000259" key="2">
    <source>
        <dbReference type="Pfam" id="PF13649"/>
    </source>
</evidence>